<protein>
    <recommendedName>
        <fullName evidence="2">glutamate-5-semialdehyde dehydrogenase</fullName>
        <ecNumber evidence="2">1.2.1.41</ecNumber>
    </recommendedName>
</protein>
<keyword evidence="5" id="KW-0521">NADP</keyword>
<sequence length="411" mass="44978">MESFLKDAKNSAHKVATLTPKDKNRILNDMADTLVLNTKRIIAENQKDLDFAKSNGLSSAMLDRLLLDEKRVNSMANSLREIASLKEPVGRVLEGWVNEDNLRIEKVSVPIGVVAVIYESRPNVTSDVGALCFKSGNVAILKGGKEAEYSNKIIATILGEVLEANNLPKEIISLLPDSSREGVAKLIKMDKYVDLVVPRGGEELIKYISANSTIPVVKHDKGLCHTYIHSDADYKKAIDISINAKCHRPGVCNAMETLIIDKKIASDILPKLAEAFGVQGTLLKGDPEVNEIVKMELATEADFDTEYLANTLNIKMVDSVDDAIAHIRRFGSAHSEAIVTENYSVAEYFLNQVDAACVYVNASTRFTDGGVFGFGAEVGISTNKLHARGPMGINELTTYKYKIYGDGQIRA</sequence>
<reference evidence="9" key="2">
    <citation type="journal article" date="2011" name="Microb. Ecol.">
        <title>Taxonomic and Functional Metagenomic Profiling of the Microbial Community in the Anoxic Sediment of a Sub-saline Shallow Lake (Laguna de Carrizo, Central Spain).</title>
        <authorList>
            <person name="Ferrer M."/>
            <person name="Guazzaroni M.E."/>
            <person name="Richter M."/>
            <person name="Garcia-Salamanca A."/>
            <person name="Yarza P."/>
            <person name="Suarez-Suarez A."/>
            <person name="Solano J."/>
            <person name="Alcaide M."/>
            <person name="van Dillewijn P."/>
            <person name="Molina-Henares M.A."/>
            <person name="Lopez-Cortes N."/>
            <person name="Al-Ramahi Y."/>
            <person name="Guerrero C."/>
            <person name="Acosta A."/>
            <person name="de Eugenio L.I."/>
            <person name="Martinez V."/>
            <person name="Marques S."/>
            <person name="Rojo F."/>
            <person name="Santero E."/>
            <person name="Genilloud O."/>
            <person name="Perez-Perez J."/>
            <person name="Rossello-Mora R."/>
            <person name="Ramos J.L."/>
        </authorList>
    </citation>
    <scope>NUCLEOTIDE SEQUENCE</scope>
</reference>
<evidence type="ECO:0000313" key="9">
    <source>
        <dbReference type="EMBL" id="EFK96394.1"/>
    </source>
</evidence>
<dbReference type="InterPro" id="IPR000965">
    <property type="entry name" value="GPR_dom"/>
</dbReference>
<dbReference type="InterPro" id="IPR016163">
    <property type="entry name" value="Ald_DH_C"/>
</dbReference>
<dbReference type="InterPro" id="IPR016162">
    <property type="entry name" value="Ald_DH_N"/>
</dbReference>
<comment type="caution">
    <text evidence="9">The sequence shown here is derived from an EMBL/GenBank/DDBJ whole genome shotgun (WGS) entry which is preliminary data.</text>
</comment>
<dbReference type="EC" id="1.2.1.41" evidence="2"/>
<proteinExistence type="inferred from homology"/>
<evidence type="ECO:0000256" key="4">
    <source>
        <dbReference type="ARBA" id="ARBA00022650"/>
    </source>
</evidence>
<dbReference type="GO" id="GO:0050661">
    <property type="term" value="F:NADP binding"/>
    <property type="evidence" value="ECO:0007669"/>
    <property type="project" value="InterPro"/>
</dbReference>
<dbReference type="PANTHER" id="PTHR11063:SF8">
    <property type="entry name" value="DELTA-1-PYRROLINE-5-CARBOXYLATE SYNTHASE"/>
    <property type="match status" value="1"/>
</dbReference>
<evidence type="ECO:0000256" key="7">
    <source>
        <dbReference type="ARBA" id="ARBA00049024"/>
    </source>
</evidence>
<evidence type="ECO:0000256" key="6">
    <source>
        <dbReference type="ARBA" id="ARBA00023002"/>
    </source>
</evidence>
<reference evidence="9" key="1">
    <citation type="submission" date="2010-07" db="EMBL/GenBank/DDBJ databases">
        <authorList>
            <consortium name="CONSOLIDER consortium CSD2007-00005"/>
            <person name="Guazzaroni M.-E."/>
            <person name="Richter M."/>
            <person name="Garcia-Salamanca A."/>
            <person name="Yarza P."/>
            <person name="Ferrer M."/>
        </authorList>
    </citation>
    <scope>NUCLEOTIDE SEQUENCE</scope>
</reference>
<dbReference type="PIRSF" id="PIRSF000151">
    <property type="entry name" value="GPR"/>
    <property type="match status" value="1"/>
</dbReference>
<dbReference type="GO" id="GO:0004350">
    <property type="term" value="F:glutamate-5-semialdehyde dehydrogenase activity"/>
    <property type="evidence" value="ECO:0007669"/>
    <property type="project" value="UniProtKB-EC"/>
</dbReference>
<evidence type="ECO:0000256" key="1">
    <source>
        <dbReference type="ARBA" id="ARBA00004985"/>
    </source>
</evidence>
<feature type="domain" description="Aldehyde dehydrogenase" evidence="8">
    <location>
        <begin position="3"/>
        <end position="276"/>
    </location>
</feature>
<dbReference type="FunFam" id="3.40.309.10:FF:000006">
    <property type="entry name" value="Gamma-glutamyl phosphate reductase"/>
    <property type="match status" value="1"/>
</dbReference>
<dbReference type="InterPro" id="IPR015590">
    <property type="entry name" value="Aldehyde_DH_dom"/>
</dbReference>
<dbReference type="InterPro" id="IPR020593">
    <property type="entry name" value="G-glutamylP_reductase_CS"/>
</dbReference>
<comment type="pathway">
    <text evidence="1">Amino-acid biosynthesis; L-proline biosynthesis; L-glutamate 5-semialdehyde from L-glutamate: step 2/2.</text>
</comment>
<dbReference type="PROSITE" id="PS01223">
    <property type="entry name" value="PROA"/>
    <property type="match status" value="1"/>
</dbReference>
<name>D9PJ81_9ZZZZ</name>
<comment type="catalytic activity">
    <reaction evidence="7">
        <text>L-glutamate 5-semialdehyde + phosphate + NADP(+) = L-glutamyl 5-phosphate + NADPH + H(+)</text>
        <dbReference type="Rhea" id="RHEA:19541"/>
        <dbReference type="ChEBI" id="CHEBI:15378"/>
        <dbReference type="ChEBI" id="CHEBI:43474"/>
        <dbReference type="ChEBI" id="CHEBI:57783"/>
        <dbReference type="ChEBI" id="CHEBI:58066"/>
        <dbReference type="ChEBI" id="CHEBI:58274"/>
        <dbReference type="ChEBI" id="CHEBI:58349"/>
        <dbReference type="EC" id="1.2.1.41"/>
    </reaction>
</comment>
<dbReference type="Pfam" id="PF00171">
    <property type="entry name" value="Aldedh"/>
    <property type="match status" value="1"/>
</dbReference>
<keyword evidence="4" id="KW-0641">Proline biosynthesis</keyword>
<dbReference type="HAMAP" id="MF_00412">
    <property type="entry name" value="ProA"/>
    <property type="match status" value="1"/>
</dbReference>
<evidence type="ECO:0000256" key="2">
    <source>
        <dbReference type="ARBA" id="ARBA00013002"/>
    </source>
</evidence>
<dbReference type="InterPro" id="IPR012134">
    <property type="entry name" value="Glu-5-SA_DH"/>
</dbReference>
<dbReference type="Gene3D" id="3.40.309.10">
    <property type="entry name" value="Aldehyde Dehydrogenase, Chain A, domain 2"/>
    <property type="match status" value="1"/>
</dbReference>
<dbReference type="CDD" id="cd07079">
    <property type="entry name" value="ALDH_F18-19_ProA-GPR"/>
    <property type="match status" value="1"/>
</dbReference>
<evidence type="ECO:0000259" key="8">
    <source>
        <dbReference type="Pfam" id="PF00171"/>
    </source>
</evidence>
<gene>
    <name evidence="9" type="primary">proA</name>
    <name evidence="9" type="ORF">LDC_1590</name>
</gene>
<dbReference type="PANTHER" id="PTHR11063">
    <property type="entry name" value="GLUTAMATE SEMIALDEHYDE DEHYDROGENASE"/>
    <property type="match status" value="1"/>
</dbReference>
<dbReference type="NCBIfam" id="NF001221">
    <property type="entry name" value="PRK00197.1"/>
    <property type="match status" value="1"/>
</dbReference>
<accession>D9PJ81</accession>
<dbReference type="GO" id="GO:0055129">
    <property type="term" value="P:L-proline biosynthetic process"/>
    <property type="evidence" value="ECO:0007669"/>
    <property type="project" value="UniProtKB-UniPathway"/>
</dbReference>
<evidence type="ECO:0000256" key="3">
    <source>
        <dbReference type="ARBA" id="ARBA00022605"/>
    </source>
</evidence>
<dbReference type="NCBIfam" id="TIGR00407">
    <property type="entry name" value="proA"/>
    <property type="match status" value="1"/>
</dbReference>
<dbReference type="SUPFAM" id="SSF53720">
    <property type="entry name" value="ALDH-like"/>
    <property type="match status" value="1"/>
</dbReference>
<dbReference type="Gene3D" id="3.40.605.10">
    <property type="entry name" value="Aldehyde Dehydrogenase, Chain A, domain 1"/>
    <property type="match status" value="1"/>
</dbReference>
<organism evidence="9">
    <name type="scientific">sediment metagenome</name>
    <dbReference type="NCBI Taxonomy" id="749907"/>
    <lineage>
        <taxon>unclassified sequences</taxon>
        <taxon>metagenomes</taxon>
        <taxon>ecological metagenomes</taxon>
    </lineage>
</organism>
<dbReference type="UniPathway" id="UPA00098">
    <property type="reaction ID" value="UER00360"/>
</dbReference>
<dbReference type="EMBL" id="ADZX01000500">
    <property type="protein sequence ID" value="EFK96394.1"/>
    <property type="molecule type" value="Genomic_DNA"/>
</dbReference>
<keyword evidence="6 9" id="KW-0560">Oxidoreductase</keyword>
<dbReference type="AlphaFoldDB" id="D9PJ81"/>
<keyword evidence="3" id="KW-0028">Amino-acid biosynthesis</keyword>
<evidence type="ECO:0000256" key="5">
    <source>
        <dbReference type="ARBA" id="ARBA00022857"/>
    </source>
</evidence>
<dbReference type="InterPro" id="IPR016161">
    <property type="entry name" value="Ald_DH/histidinol_DH"/>
</dbReference>